<comment type="caution">
    <text evidence="2">The sequence shown here is derived from an EMBL/GenBank/DDBJ whole genome shotgun (WGS) entry which is preliminary data.</text>
</comment>
<evidence type="ECO:0000313" key="2">
    <source>
        <dbReference type="EMBL" id="KAH7931827.1"/>
    </source>
</evidence>
<proteinExistence type="predicted"/>
<protein>
    <recommendedName>
        <fullName evidence="4">DDE Tnp4 domain-containing protein</fullName>
    </recommendedName>
</protein>
<accession>A0A9J6CU76</accession>
<dbReference type="VEuPathDB" id="VectorBase:LOC119169774"/>
<feature type="compositionally biased region" description="Basic and acidic residues" evidence="1">
    <location>
        <begin position="251"/>
        <end position="261"/>
    </location>
</feature>
<feature type="region of interest" description="Disordered" evidence="1">
    <location>
        <begin position="251"/>
        <end position="278"/>
    </location>
</feature>
<dbReference type="PANTHER" id="PTHR22930">
    <property type="match status" value="1"/>
</dbReference>
<evidence type="ECO:0000256" key="1">
    <source>
        <dbReference type="SAM" id="MobiDB-lite"/>
    </source>
</evidence>
<dbReference type="Proteomes" id="UP000821866">
    <property type="component" value="Unassembled WGS sequence"/>
</dbReference>
<name>A0A9J6CU76_RHIMP</name>
<evidence type="ECO:0000313" key="3">
    <source>
        <dbReference type="Proteomes" id="UP000821866"/>
    </source>
</evidence>
<reference evidence="2" key="1">
    <citation type="journal article" date="2020" name="Cell">
        <title>Large-Scale Comparative Analyses of Tick Genomes Elucidate Their Genetic Diversity and Vector Capacities.</title>
        <authorList>
            <consortium name="Tick Genome and Microbiome Consortium (TIGMIC)"/>
            <person name="Jia N."/>
            <person name="Wang J."/>
            <person name="Shi W."/>
            <person name="Du L."/>
            <person name="Sun Y."/>
            <person name="Zhan W."/>
            <person name="Jiang J.F."/>
            <person name="Wang Q."/>
            <person name="Zhang B."/>
            <person name="Ji P."/>
            <person name="Bell-Sakyi L."/>
            <person name="Cui X.M."/>
            <person name="Yuan T.T."/>
            <person name="Jiang B.G."/>
            <person name="Yang W.F."/>
            <person name="Lam T.T."/>
            <person name="Chang Q.C."/>
            <person name="Ding S.J."/>
            <person name="Wang X.J."/>
            <person name="Zhu J.G."/>
            <person name="Ruan X.D."/>
            <person name="Zhao L."/>
            <person name="Wei J.T."/>
            <person name="Ye R.Z."/>
            <person name="Que T.C."/>
            <person name="Du C.H."/>
            <person name="Zhou Y.H."/>
            <person name="Cheng J.X."/>
            <person name="Dai P.F."/>
            <person name="Guo W.B."/>
            <person name="Han X.H."/>
            <person name="Huang E.J."/>
            <person name="Li L.F."/>
            <person name="Wei W."/>
            <person name="Gao Y.C."/>
            <person name="Liu J.Z."/>
            <person name="Shao H.Z."/>
            <person name="Wang X."/>
            <person name="Wang C.C."/>
            <person name="Yang T.C."/>
            <person name="Huo Q.B."/>
            <person name="Li W."/>
            <person name="Chen H.Y."/>
            <person name="Chen S.E."/>
            <person name="Zhou L.G."/>
            <person name="Ni X.B."/>
            <person name="Tian J.H."/>
            <person name="Sheng Y."/>
            <person name="Liu T."/>
            <person name="Pan Y.S."/>
            <person name="Xia L.Y."/>
            <person name="Li J."/>
            <person name="Zhao F."/>
            <person name="Cao W.C."/>
        </authorList>
    </citation>
    <scope>NUCLEOTIDE SEQUENCE</scope>
    <source>
        <strain evidence="2">Rmic-2018</strain>
    </source>
</reference>
<dbReference type="AlphaFoldDB" id="A0A9J6CU76"/>
<dbReference type="VEuPathDB" id="VectorBase:LOC119187813"/>
<gene>
    <name evidence="2" type="ORF">HPB51_029675</name>
</gene>
<reference evidence="2" key="2">
    <citation type="submission" date="2021-09" db="EMBL/GenBank/DDBJ databases">
        <authorList>
            <person name="Jia N."/>
            <person name="Wang J."/>
            <person name="Shi W."/>
            <person name="Du L."/>
            <person name="Sun Y."/>
            <person name="Zhan W."/>
            <person name="Jiang J."/>
            <person name="Wang Q."/>
            <person name="Zhang B."/>
            <person name="Ji P."/>
            <person name="Sakyi L.B."/>
            <person name="Cui X."/>
            <person name="Yuan T."/>
            <person name="Jiang B."/>
            <person name="Yang W."/>
            <person name="Lam T.T.-Y."/>
            <person name="Chang Q."/>
            <person name="Ding S."/>
            <person name="Wang X."/>
            <person name="Zhu J."/>
            <person name="Ruan X."/>
            <person name="Zhao L."/>
            <person name="Wei J."/>
            <person name="Que T."/>
            <person name="Du C."/>
            <person name="Cheng J."/>
            <person name="Dai P."/>
            <person name="Han X."/>
            <person name="Huang E."/>
            <person name="Gao Y."/>
            <person name="Liu J."/>
            <person name="Shao H."/>
            <person name="Ye R."/>
            <person name="Li L."/>
            <person name="Wei W."/>
            <person name="Wang X."/>
            <person name="Wang C."/>
            <person name="Huo Q."/>
            <person name="Li W."/>
            <person name="Guo W."/>
            <person name="Chen H."/>
            <person name="Chen S."/>
            <person name="Zhou L."/>
            <person name="Zhou L."/>
            <person name="Ni X."/>
            <person name="Tian J."/>
            <person name="Zhou Y."/>
            <person name="Sheng Y."/>
            <person name="Liu T."/>
            <person name="Pan Y."/>
            <person name="Xia L."/>
            <person name="Li J."/>
            <person name="Zhao F."/>
            <person name="Cao W."/>
        </authorList>
    </citation>
    <scope>NUCLEOTIDE SEQUENCE</scope>
    <source>
        <strain evidence="2">Rmic-2018</strain>
        <tissue evidence="2">Larvae</tissue>
    </source>
</reference>
<keyword evidence="3" id="KW-1185">Reference proteome</keyword>
<organism evidence="2 3">
    <name type="scientific">Rhipicephalus microplus</name>
    <name type="common">Cattle tick</name>
    <name type="synonym">Boophilus microplus</name>
    <dbReference type="NCBI Taxonomy" id="6941"/>
    <lineage>
        <taxon>Eukaryota</taxon>
        <taxon>Metazoa</taxon>
        <taxon>Ecdysozoa</taxon>
        <taxon>Arthropoda</taxon>
        <taxon>Chelicerata</taxon>
        <taxon>Arachnida</taxon>
        <taxon>Acari</taxon>
        <taxon>Parasitiformes</taxon>
        <taxon>Ixodida</taxon>
        <taxon>Ixodoidea</taxon>
        <taxon>Ixodidae</taxon>
        <taxon>Rhipicephalinae</taxon>
        <taxon>Rhipicephalus</taxon>
        <taxon>Boophilus</taxon>
    </lineage>
</organism>
<evidence type="ECO:0008006" key="4">
    <source>
        <dbReference type="Google" id="ProtNLM"/>
    </source>
</evidence>
<sequence>MVLTKRRKRLLLLKKKVLLAQMMLEDQRQRRWWVRPSWRTRHAESEFFTMMKKMRAGDLEYFKKYYRMSPSQFDYILSLVKDRETFIREPISSAERLAMTLRHLSSGALMQDIALPFRVGISTAREAVQETCAALWSRLKSLYMPGPKTETWLHIAEGFSWIWQFPNCIGAVDGKHIQIKCPPNSGSMYFNYKVIMYNVLMHSADNLILLKLLSIAHEFYVPFSALASTTWKGRLQKLECTTMPLLKEKSSRVQKRTEIGPHRGPSRNVRAGPAETKAEDCRQQSFTQRLQRCAENAFGILVTRSRILARTMGEEPKQAEKMVKALCALHNFLMHRSTVDEDAYCGPGFADSVDGLGQRRSGHWRELLAQPPMQVARTQARHFGKAARQVRNLYATYFFSEVGKVPWQDKILCPVNTGPNAALPVSQ</sequence>
<dbReference type="PANTHER" id="PTHR22930:SF269">
    <property type="entry name" value="NUCLEASE HARBI1-LIKE PROTEIN"/>
    <property type="match status" value="1"/>
</dbReference>
<dbReference type="InterPro" id="IPR045249">
    <property type="entry name" value="HARBI1-like"/>
</dbReference>
<dbReference type="EMBL" id="JABSTU010006861">
    <property type="protein sequence ID" value="KAH7931827.1"/>
    <property type="molecule type" value="Genomic_DNA"/>
</dbReference>